<comment type="caution">
    <text evidence="1">The sequence shown here is derived from an EMBL/GenBank/DDBJ whole genome shotgun (WGS) entry which is preliminary data.</text>
</comment>
<organism evidence="1 2">
    <name type="scientific">Tuber borchii</name>
    <name type="common">White truffle</name>
    <dbReference type="NCBI Taxonomy" id="42251"/>
    <lineage>
        <taxon>Eukaryota</taxon>
        <taxon>Fungi</taxon>
        <taxon>Dikarya</taxon>
        <taxon>Ascomycota</taxon>
        <taxon>Pezizomycotina</taxon>
        <taxon>Pezizomycetes</taxon>
        <taxon>Pezizales</taxon>
        <taxon>Tuberaceae</taxon>
        <taxon>Tuber</taxon>
    </lineage>
</organism>
<accession>A0A2T7A1J8</accession>
<gene>
    <name evidence="1" type="ORF">B9Z19DRAFT_1190926</name>
</gene>
<name>A0A2T7A1J8_TUBBO</name>
<dbReference type="AlphaFoldDB" id="A0A2T7A1J8"/>
<proteinExistence type="predicted"/>
<dbReference type="EMBL" id="NESQ01000042">
    <property type="protein sequence ID" value="PUU81608.1"/>
    <property type="molecule type" value="Genomic_DNA"/>
</dbReference>
<dbReference type="OrthoDB" id="76567at2759"/>
<keyword evidence="2" id="KW-1185">Reference proteome</keyword>
<protein>
    <submittedName>
        <fullName evidence="1">Uncharacterized protein</fullName>
    </submittedName>
</protein>
<sequence length="314" mass="35133">MPLEQSIVNVAPFTSQIFAHGAPPKTINYLRDGLVGVDRLQYHGPHSFETAIGKHINGFLSNRATQYVVFSPITQQEFEDIKNIRNAHHKELRLMHIGNQKTLIIKCGASVVHQLANRVFARCFEEKLFEMGLNSELEPMGTAMFSGPGSEKQADSAFKPSSRPFVDDWPTLVFECGVSESLGRLQVDAQWWLENSAGDVKTVIVISYSLPERSIHLEKWELADTPHPSDPSIFPPTITEEADIIGEKVLISAKGVPKISFVIDFTKIMLFKPLVRRGQDNFTFSKKDLVDFAGRIWRNSQTRPASDSDHGVGT</sequence>
<dbReference type="Proteomes" id="UP000244722">
    <property type="component" value="Unassembled WGS sequence"/>
</dbReference>
<evidence type="ECO:0000313" key="2">
    <source>
        <dbReference type="Proteomes" id="UP000244722"/>
    </source>
</evidence>
<reference evidence="1 2" key="1">
    <citation type="submission" date="2017-04" db="EMBL/GenBank/DDBJ databases">
        <title>Draft genome sequence of Tuber borchii Vittad., a whitish edible truffle.</title>
        <authorList>
            <consortium name="DOE Joint Genome Institute"/>
            <person name="Murat C."/>
            <person name="Kuo A."/>
            <person name="Barry K.W."/>
            <person name="Clum A."/>
            <person name="Dockter R.B."/>
            <person name="Fauchery L."/>
            <person name="Iotti M."/>
            <person name="Kohler A."/>
            <person name="Labutti K."/>
            <person name="Lindquist E.A."/>
            <person name="Lipzen A."/>
            <person name="Ohm R.A."/>
            <person name="Wang M."/>
            <person name="Grigoriev I.V."/>
            <person name="Zambonelli A."/>
            <person name="Martin F.M."/>
        </authorList>
    </citation>
    <scope>NUCLEOTIDE SEQUENCE [LARGE SCALE GENOMIC DNA]</scope>
    <source>
        <strain evidence="1 2">Tbo3840</strain>
    </source>
</reference>
<evidence type="ECO:0000313" key="1">
    <source>
        <dbReference type="EMBL" id="PUU81608.1"/>
    </source>
</evidence>